<gene>
    <name evidence="2" type="ORF">ZT3D7_G9975</name>
</gene>
<sequence>MITATQFNTMGSRASSYVYLHPIPDVPDPEEEQQDEEDESDEEDQVYDEDDDNESGGGRRRETPMVL</sequence>
<organism evidence="2 3">
    <name type="scientific">Zymoseptoria tritici (strain ST99CH_3D7)</name>
    <dbReference type="NCBI Taxonomy" id="1276538"/>
    <lineage>
        <taxon>Eukaryota</taxon>
        <taxon>Fungi</taxon>
        <taxon>Dikarya</taxon>
        <taxon>Ascomycota</taxon>
        <taxon>Pezizomycotina</taxon>
        <taxon>Dothideomycetes</taxon>
        <taxon>Dothideomycetidae</taxon>
        <taxon>Mycosphaerellales</taxon>
        <taxon>Mycosphaerellaceae</taxon>
        <taxon>Zymoseptoria</taxon>
    </lineage>
</organism>
<dbReference type="EMBL" id="LT853701">
    <property type="protein sequence ID" value="SMQ54820.1"/>
    <property type="molecule type" value="Genomic_DNA"/>
</dbReference>
<accession>A0A1X7S5N2</accession>
<reference evidence="2 3" key="1">
    <citation type="submission" date="2016-06" db="EMBL/GenBank/DDBJ databases">
        <authorList>
            <person name="Kjaerup R.B."/>
            <person name="Dalgaard T.S."/>
            <person name="Juul-Madsen H.R."/>
        </authorList>
    </citation>
    <scope>NUCLEOTIDE SEQUENCE [LARGE SCALE GENOMIC DNA]</scope>
</reference>
<feature type="compositionally biased region" description="Acidic residues" evidence="1">
    <location>
        <begin position="27"/>
        <end position="54"/>
    </location>
</feature>
<evidence type="ECO:0000313" key="2">
    <source>
        <dbReference type="EMBL" id="SMQ54820.1"/>
    </source>
</evidence>
<feature type="region of interest" description="Disordered" evidence="1">
    <location>
        <begin position="1"/>
        <end position="67"/>
    </location>
</feature>
<dbReference type="AlphaFoldDB" id="A0A1X7S5N2"/>
<feature type="compositionally biased region" description="Basic and acidic residues" evidence="1">
    <location>
        <begin position="57"/>
        <end position="67"/>
    </location>
</feature>
<keyword evidence="3" id="KW-1185">Reference proteome</keyword>
<name>A0A1X7S5N2_ZYMT9</name>
<dbReference type="Proteomes" id="UP000215127">
    <property type="component" value="Chromosome 10"/>
</dbReference>
<feature type="compositionally biased region" description="Polar residues" evidence="1">
    <location>
        <begin position="1"/>
        <end position="15"/>
    </location>
</feature>
<proteinExistence type="predicted"/>
<evidence type="ECO:0000313" key="3">
    <source>
        <dbReference type="Proteomes" id="UP000215127"/>
    </source>
</evidence>
<evidence type="ECO:0000256" key="1">
    <source>
        <dbReference type="SAM" id="MobiDB-lite"/>
    </source>
</evidence>
<protein>
    <submittedName>
        <fullName evidence="2">Uncharacterized protein</fullName>
    </submittedName>
</protein>